<dbReference type="PROSITE" id="PS51253">
    <property type="entry name" value="HTH_CENPB"/>
    <property type="match status" value="1"/>
</dbReference>
<dbReference type="Proteomes" id="UP001152795">
    <property type="component" value="Unassembled WGS sequence"/>
</dbReference>
<keyword evidence="1" id="KW-0238">DNA-binding</keyword>
<dbReference type="InterPro" id="IPR050863">
    <property type="entry name" value="CenT-Element_Derived"/>
</dbReference>
<evidence type="ECO:0000313" key="3">
    <source>
        <dbReference type="Proteomes" id="UP001152795"/>
    </source>
</evidence>
<sequence length="246" mass="28313">MLQEEALLIAEKLGIIGFSASNGWLESFKKQHGICNKSVAGEEADVRTETVESWCERAREITRGWKPEKIWNMDETEAFWRGLPEKTLSEKGKRCSGGKKAKQRNTWAFYVNAAGGKEDPIVIGKSEKPRCFKKLKDVKRPYKCHYFSNKKAWMNSEIMNSVLSKLNKRLIREKRNIILFMDNAPCNPPCFEGKFPNIKIVFLPKNTTSETQPLDAGIIANWKIKYKSDSSDMYAPEQMDRLTHQK</sequence>
<dbReference type="Gene3D" id="1.10.10.60">
    <property type="entry name" value="Homeodomain-like"/>
    <property type="match status" value="1"/>
</dbReference>
<dbReference type="InterPro" id="IPR006600">
    <property type="entry name" value="HTH_CenpB_DNA-bd_dom"/>
</dbReference>
<dbReference type="InterPro" id="IPR009057">
    <property type="entry name" value="Homeodomain-like_sf"/>
</dbReference>
<name>A0A6S7GYM5_PARCT</name>
<evidence type="ECO:0000313" key="2">
    <source>
        <dbReference type="EMBL" id="CAB3997108.1"/>
    </source>
</evidence>
<evidence type="ECO:0000256" key="1">
    <source>
        <dbReference type="ARBA" id="ARBA00023125"/>
    </source>
</evidence>
<dbReference type="InterPro" id="IPR004875">
    <property type="entry name" value="DDE_SF_endonuclease_dom"/>
</dbReference>
<reference evidence="2" key="1">
    <citation type="submission" date="2020-04" db="EMBL/GenBank/DDBJ databases">
        <authorList>
            <person name="Alioto T."/>
            <person name="Alioto T."/>
            <person name="Gomez Garrido J."/>
        </authorList>
    </citation>
    <scope>NUCLEOTIDE SEQUENCE</scope>
    <source>
        <strain evidence="2">A484AB</strain>
    </source>
</reference>
<dbReference type="AlphaFoldDB" id="A0A6S7GYM5"/>
<protein>
    <submittedName>
        <fullName evidence="2">Tigger transposable element-derived 6-like</fullName>
    </submittedName>
</protein>
<organism evidence="2 3">
    <name type="scientific">Paramuricea clavata</name>
    <name type="common">Red gorgonian</name>
    <name type="synonym">Violescent sea-whip</name>
    <dbReference type="NCBI Taxonomy" id="317549"/>
    <lineage>
        <taxon>Eukaryota</taxon>
        <taxon>Metazoa</taxon>
        <taxon>Cnidaria</taxon>
        <taxon>Anthozoa</taxon>
        <taxon>Octocorallia</taxon>
        <taxon>Malacalcyonacea</taxon>
        <taxon>Plexauridae</taxon>
        <taxon>Paramuricea</taxon>
    </lineage>
</organism>
<proteinExistence type="predicted"/>
<gene>
    <name evidence="2" type="ORF">PACLA_8A022160</name>
</gene>
<accession>A0A6S7GYM5</accession>
<dbReference type="GO" id="GO:0005634">
    <property type="term" value="C:nucleus"/>
    <property type="evidence" value="ECO:0007669"/>
    <property type="project" value="TreeGrafter"/>
</dbReference>
<dbReference type="Pfam" id="PF03184">
    <property type="entry name" value="DDE_1"/>
    <property type="match status" value="1"/>
</dbReference>
<dbReference type="OrthoDB" id="5977792at2759"/>
<dbReference type="Pfam" id="PF03221">
    <property type="entry name" value="HTH_Tnp_Tc5"/>
    <property type="match status" value="1"/>
</dbReference>
<dbReference type="SUPFAM" id="SSF46689">
    <property type="entry name" value="Homeodomain-like"/>
    <property type="match status" value="1"/>
</dbReference>
<keyword evidence="3" id="KW-1185">Reference proteome</keyword>
<dbReference type="GO" id="GO:0003677">
    <property type="term" value="F:DNA binding"/>
    <property type="evidence" value="ECO:0007669"/>
    <property type="project" value="UniProtKB-KW"/>
</dbReference>
<dbReference type="PANTHER" id="PTHR19303">
    <property type="entry name" value="TRANSPOSON"/>
    <property type="match status" value="1"/>
</dbReference>
<comment type="caution">
    <text evidence="2">The sequence shown here is derived from an EMBL/GenBank/DDBJ whole genome shotgun (WGS) entry which is preliminary data.</text>
</comment>
<dbReference type="EMBL" id="CACRXK020003024">
    <property type="protein sequence ID" value="CAB3997108.1"/>
    <property type="molecule type" value="Genomic_DNA"/>
</dbReference>
<dbReference type="PANTHER" id="PTHR19303:SF73">
    <property type="entry name" value="PROTEIN PDC2"/>
    <property type="match status" value="1"/>
</dbReference>